<evidence type="ECO:0000313" key="2">
    <source>
        <dbReference type="EMBL" id="KAK3392732.1"/>
    </source>
</evidence>
<keyword evidence="1" id="KW-1133">Transmembrane helix</keyword>
<reference evidence="2" key="2">
    <citation type="submission" date="2023-06" db="EMBL/GenBank/DDBJ databases">
        <authorList>
            <consortium name="Lawrence Berkeley National Laboratory"/>
            <person name="Haridas S."/>
            <person name="Hensen N."/>
            <person name="Bonometti L."/>
            <person name="Westerberg I."/>
            <person name="Brannstrom I.O."/>
            <person name="Guillou S."/>
            <person name="Cros-Aarteil S."/>
            <person name="Calhoun S."/>
            <person name="Kuo A."/>
            <person name="Mondo S."/>
            <person name="Pangilinan J."/>
            <person name="Riley R."/>
            <person name="LaButti K."/>
            <person name="Andreopoulos B."/>
            <person name="Lipzen A."/>
            <person name="Chen C."/>
            <person name="Yanf M."/>
            <person name="Daum C."/>
            <person name="Ng V."/>
            <person name="Clum A."/>
            <person name="Steindorff A."/>
            <person name="Ohm R."/>
            <person name="Martin F."/>
            <person name="Silar P."/>
            <person name="Natvig D."/>
            <person name="Lalanne C."/>
            <person name="Gautier V."/>
            <person name="Ament-velasquez S.L."/>
            <person name="Kruys A."/>
            <person name="Hutchinson M.I."/>
            <person name="Powell A.J."/>
            <person name="Barry K."/>
            <person name="Miller A.N."/>
            <person name="Grigoriev I.V."/>
            <person name="Debuchy R."/>
            <person name="Gladieux P."/>
            <person name="Thoren M.H."/>
            <person name="Johannesson H."/>
        </authorList>
    </citation>
    <scope>NUCLEOTIDE SEQUENCE</scope>
    <source>
        <strain evidence="2">CBS 232.78</strain>
    </source>
</reference>
<organism evidence="2 3">
    <name type="scientific">Podospora didyma</name>
    <dbReference type="NCBI Taxonomy" id="330526"/>
    <lineage>
        <taxon>Eukaryota</taxon>
        <taxon>Fungi</taxon>
        <taxon>Dikarya</taxon>
        <taxon>Ascomycota</taxon>
        <taxon>Pezizomycotina</taxon>
        <taxon>Sordariomycetes</taxon>
        <taxon>Sordariomycetidae</taxon>
        <taxon>Sordariales</taxon>
        <taxon>Podosporaceae</taxon>
        <taxon>Podospora</taxon>
    </lineage>
</organism>
<dbReference type="EMBL" id="JAULSW010000001">
    <property type="protein sequence ID" value="KAK3392732.1"/>
    <property type="molecule type" value="Genomic_DNA"/>
</dbReference>
<feature type="transmembrane region" description="Helical" evidence="1">
    <location>
        <begin position="135"/>
        <end position="159"/>
    </location>
</feature>
<proteinExistence type="predicted"/>
<keyword evidence="1" id="KW-0472">Membrane</keyword>
<comment type="caution">
    <text evidence="2">The sequence shown here is derived from an EMBL/GenBank/DDBJ whole genome shotgun (WGS) entry which is preliminary data.</text>
</comment>
<name>A0AAE0P3W6_9PEZI</name>
<gene>
    <name evidence="2" type="ORF">B0H63DRAFT_742</name>
</gene>
<accession>A0AAE0P3W6</accession>
<reference evidence="2" key="1">
    <citation type="journal article" date="2023" name="Mol. Phylogenet. Evol.">
        <title>Genome-scale phylogeny and comparative genomics of the fungal order Sordariales.</title>
        <authorList>
            <person name="Hensen N."/>
            <person name="Bonometti L."/>
            <person name="Westerberg I."/>
            <person name="Brannstrom I.O."/>
            <person name="Guillou S."/>
            <person name="Cros-Aarteil S."/>
            <person name="Calhoun S."/>
            <person name="Haridas S."/>
            <person name="Kuo A."/>
            <person name="Mondo S."/>
            <person name="Pangilinan J."/>
            <person name="Riley R."/>
            <person name="LaButti K."/>
            <person name="Andreopoulos B."/>
            <person name="Lipzen A."/>
            <person name="Chen C."/>
            <person name="Yan M."/>
            <person name="Daum C."/>
            <person name="Ng V."/>
            <person name="Clum A."/>
            <person name="Steindorff A."/>
            <person name="Ohm R.A."/>
            <person name="Martin F."/>
            <person name="Silar P."/>
            <person name="Natvig D.O."/>
            <person name="Lalanne C."/>
            <person name="Gautier V."/>
            <person name="Ament-Velasquez S.L."/>
            <person name="Kruys A."/>
            <person name="Hutchinson M.I."/>
            <person name="Powell A.J."/>
            <person name="Barry K."/>
            <person name="Miller A.N."/>
            <person name="Grigoriev I.V."/>
            <person name="Debuchy R."/>
            <person name="Gladieux P."/>
            <person name="Hiltunen Thoren M."/>
            <person name="Johannesson H."/>
        </authorList>
    </citation>
    <scope>NUCLEOTIDE SEQUENCE</scope>
    <source>
        <strain evidence="2">CBS 232.78</strain>
    </source>
</reference>
<keyword evidence="3" id="KW-1185">Reference proteome</keyword>
<dbReference type="AlphaFoldDB" id="A0AAE0P3W6"/>
<evidence type="ECO:0000313" key="3">
    <source>
        <dbReference type="Proteomes" id="UP001285441"/>
    </source>
</evidence>
<sequence>MELVTGYLSGTKCRPGEDPSRGVTGVLSHSRESRTVGGWGEESTTFRLGGEGSGCKVRPANALFGGLELYFWVAQLQAGALCTPGVLTTSQLWYVVYCTCVGRENAYVDGPWCAGRCVCVHVLFYVLCAGYVQCSLFLCCLYVGVCVCVCVCVCLRVCVQVCANRQKNGGSFVAFFWRSMGA</sequence>
<protein>
    <submittedName>
        <fullName evidence="2">Uncharacterized protein</fullName>
    </submittedName>
</protein>
<evidence type="ECO:0000256" key="1">
    <source>
        <dbReference type="SAM" id="Phobius"/>
    </source>
</evidence>
<dbReference type="Proteomes" id="UP001285441">
    <property type="component" value="Unassembled WGS sequence"/>
</dbReference>
<keyword evidence="1" id="KW-0812">Transmembrane</keyword>